<evidence type="ECO:0000256" key="5">
    <source>
        <dbReference type="ARBA" id="ARBA00023242"/>
    </source>
</evidence>
<dbReference type="SMART" id="SM01019">
    <property type="entry name" value="B3"/>
    <property type="match status" value="1"/>
</dbReference>
<evidence type="ECO:0000313" key="9">
    <source>
        <dbReference type="Proteomes" id="UP000242715"/>
    </source>
</evidence>
<reference evidence="9" key="1">
    <citation type="journal article" date="2017" name="Front. Plant Sci.">
        <title>Climate Clever Clovers: New Paradigm to Reduce the Environmental Footprint of Ruminants by Breeding Low Methanogenic Forages Utilizing Haplotype Variation.</title>
        <authorList>
            <person name="Kaur P."/>
            <person name="Appels R."/>
            <person name="Bayer P.E."/>
            <person name="Keeble-Gagnere G."/>
            <person name="Wang J."/>
            <person name="Hirakawa H."/>
            <person name="Shirasawa K."/>
            <person name="Vercoe P."/>
            <person name="Stefanova K."/>
            <person name="Durmic Z."/>
            <person name="Nichols P."/>
            <person name="Revell C."/>
            <person name="Isobe S.N."/>
            <person name="Edwards D."/>
            <person name="Erskine W."/>
        </authorList>
    </citation>
    <scope>NUCLEOTIDE SEQUENCE [LARGE SCALE GENOMIC DNA]</scope>
    <source>
        <strain evidence="9">cv. Daliak</strain>
    </source>
</reference>
<dbReference type="Proteomes" id="UP000242715">
    <property type="component" value="Unassembled WGS sequence"/>
</dbReference>
<feature type="domain" description="TF-B3" evidence="7">
    <location>
        <begin position="9"/>
        <end position="104"/>
    </location>
</feature>
<evidence type="ECO:0000256" key="1">
    <source>
        <dbReference type="ARBA" id="ARBA00004123"/>
    </source>
</evidence>
<evidence type="ECO:0000256" key="3">
    <source>
        <dbReference type="ARBA" id="ARBA00023125"/>
    </source>
</evidence>
<evidence type="ECO:0000256" key="6">
    <source>
        <dbReference type="SAM" id="MobiDB-lite"/>
    </source>
</evidence>
<dbReference type="AlphaFoldDB" id="A0A2Z6P3J5"/>
<name>A0A2Z6P3J5_TRISU</name>
<keyword evidence="9" id="KW-1185">Reference proteome</keyword>
<dbReference type="InterPro" id="IPR050655">
    <property type="entry name" value="Plant_B3_domain"/>
</dbReference>
<keyword evidence="4" id="KW-0804">Transcription</keyword>
<dbReference type="SUPFAM" id="SSF101936">
    <property type="entry name" value="DNA-binding pseudobarrel domain"/>
    <property type="match status" value="1"/>
</dbReference>
<dbReference type="InterPro" id="IPR003340">
    <property type="entry name" value="B3_DNA-bd"/>
</dbReference>
<protein>
    <recommendedName>
        <fullName evidence="7">TF-B3 domain-containing protein</fullName>
    </recommendedName>
</protein>
<dbReference type="Gene3D" id="2.40.330.10">
    <property type="entry name" value="DNA-binding pseudobarrel domain"/>
    <property type="match status" value="1"/>
</dbReference>
<feature type="region of interest" description="Disordered" evidence="6">
    <location>
        <begin position="116"/>
        <end position="157"/>
    </location>
</feature>
<dbReference type="PANTHER" id="PTHR31920:SF135">
    <property type="entry name" value="B3 DOMAIN-CONTAINING PROTEIN OS03G0621600-RELATED"/>
    <property type="match status" value="1"/>
</dbReference>
<evidence type="ECO:0000256" key="4">
    <source>
        <dbReference type="ARBA" id="ARBA00023163"/>
    </source>
</evidence>
<dbReference type="PANTHER" id="PTHR31920">
    <property type="entry name" value="B3 DOMAIN-CONTAINING"/>
    <property type="match status" value="1"/>
</dbReference>
<evidence type="ECO:0000313" key="8">
    <source>
        <dbReference type="EMBL" id="GAU49113.1"/>
    </source>
</evidence>
<keyword evidence="2" id="KW-0805">Transcription regulation</keyword>
<accession>A0A2Z6P3J5</accession>
<sequence>MTNTLKEFPDFFKVFLTEKHTERMLIPIAFAKLVRLKRRVMKDVILRDRRGRDWHVKVRPIGSKLYFDDGWKRFGEDNSLEENDFLFFTHIENNVFKFKIFELSSMCEKIKVMDEEEENNMMEDEVEVEGDDDDNNKDDADDEEDDDDDDDDDDDASDVNMMAKEEVDDEGAYKVFGRSEHQHSRTCKHWKSIPSVPKLEDDEIDAEMYIQEGNPFFFAKHMHHRPNQLV</sequence>
<organism evidence="8 9">
    <name type="scientific">Trifolium subterraneum</name>
    <name type="common">Subterranean clover</name>
    <dbReference type="NCBI Taxonomy" id="3900"/>
    <lineage>
        <taxon>Eukaryota</taxon>
        <taxon>Viridiplantae</taxon>
        <taxon>Streptophyta</taxon>
        <taxon>Embryophyta</taxon>
        <taxon>Tracheophyta</taxon>
        <taxon>Spermatophyta</taxon>
        <taxon>Magnoliopsida</taxon>
        <taxon>eudicotyledons</taxon>
        <taxon>Gunneridae</taxon>
        <taxon>Pentapetalae</taxon>
        <taxon>rosids</taxon>
        <taxon>fabids</taxon>
        <taxon>Fabales</taxon>
        <taxon>Fabaceae</taxon>
        <taxon>Papilionoideae</taxon>
        <taxon>50 kb inversion clade</taxon>
        <taxon>NPAAA clade</taxon>
        <taxon>Hologalegina</taxon>
        <taxon>IRL clade</taxon>
        <taxon>Trifolieae</taxon>
        <taxon>Trifolium</taxon>
    </lineage>
</organism>
<comment type="subcellular location">
    <subcellularLocation>
        <location evidence="1">Nucleus</location>
    </subcellularLocation>
</comment>
<gene>
    <name evidence="8" type="ORF">TSUD_13530</name>
</gene>
<dbReference type="CDD" id="cd10017">
    <property type="entry name" value="B3_DNA"/>
    <property type="match status" value="1"/>
</dbReference>
<dbReference type="OrthoDB" id="1094641at2759"/>
<evidence type="ECO:0000256" key="2">
    <source>
        <dbReference type="ARBA" id="ARBA00023015"/>
    </source>
</evidence>
<proteinExistence type="predicted"/>
<keyword evidence="3" id="KW-0238">DNA-binding</keyword>
<dbReference type="InterPro" id="IPR015300">
    <property type="entry name" value="DNA-bd_pseudobarrel_sf"/>
</dbReference>
<evidence type="ECO:0000259" key="7">
    <source>
        <dbReference type="PROSITE" id="PS50863"/>
    </source>
</evidence>
<dbReference type="Pfam" id="PF02362">
    <property type="entry name" value="B3"/>
    <property type="match status" value="1"/>
</dbReference>
<dbReference type="GO" id="GO:0003677">
    <property type="term" value="F:DNA binding"/>
    <property type="evidence" value="ECO:0007669"/>
    <property type="project" value="UniProtKB-KW"/>
</dbReference>
<dbReference type="PROSITE" id="PS50863">
    <property type="entry name" value="B3"/>
    <property type="match status" value="1"/>
</dbReference>
<dbReference type="GO" id="GO:0005634">
    <property type="term" value="C:nucleus"/>
    <property type="evidence" value="ECO:0007669"/>
    <property type="project" value="UniProtKB-SubCell"/>
</dbReference>
<keyword evidence="5" id="KW-0539">Nucleus</keyword>
<dbReference type="EMBL" id="DF974517">
    <property type="protein sequence ID" value="GAU49113.1"/>
    <property type="molecule type" value="Genomic_DNA"/>
</dbReference>